<gene>
    <name evidence="2" type="ORF">UW90_C0006G0020</name>
</gene>
<evidence type="ECO:0000313" key="2">
    <source>
        <dbReference type="EMBL" id="KKT90120.1"/>
    </source>
</evidence>
<dbReference type="GO" id="GO:0006508">
    <property type="term" value="P:proteolysis"/>
    <property type="evidence" value="ECO:0007669"/>
    <property type="project" value="InterPro"/>
</dbReference>
<sequence>MVARAQHMSALPYIYKQPNDWTCGPAVARIILHFFGQKKDLWEITRELGTTRSGTSNSDLKRLLARYDISFKEKKGARISDIRRLAKNNWLVTAYWIPKHKEYHYSIIKKINSKRIFFHDTWYGLNHSYTIKHFINNWWDDEAKSPWLLAIRK</sequence>
<name>A0A0G1L342_9BACT</name>
<accession>A0A0G1L342</accession>
<dbReference type="Gene3D" id="3.90.70.10">
    <property type="entry name" value="Cysteine proteinases"/>
    <property type="match status" value="1"/>
</dbReference>
<dbReference type="EMBL" id="LCKD01000006">
    <property type="protein sequence ID" value="KKT90120.1"/>
    <property type="molecule type" value="Genomic_DNA"/>
</dbReference>
<dbReference type="GO" id="GO:0005524">
    <property type="term" value="F:ATP binding"/>
    <property type="evidence" value="ECO:0007669"/>
    <property type="project" value="InterPro"/>
</dbReference>
<reference evidence="2 3" key="1">
    <citation type="journal article" date="2015" name="Nature">
        <title>rRNA introns, odd ribosomes, and small enigmatic genomes across a large radiation of phyla.</title>
        <authorList>
            <person name="Brown C.T."/>
            <person name="Hug L.A."/>
            <person name="Thomas B.C."/>
            <person name="Sharon I."/>
            <person name="Castelle C.J."/>
            <person name="Singh A."/>
            <person name="Wilkins M.J."/>
            <person name="Williams K.H."/>
            <person name="Banfield J.F."/>
        </authorList>
    </citation>
    <scope>NUCLEOTIDE SEQUENCE [LARGE SCALE GENOMIC DNA]</scope>
</reference>
<dbReference type="Pfam" id="PF03412">
    <property type="entry name" value="Peptidase_C39"/>
    <property type="match status" value="1"/>
</dbReference>
<dbReference type="GO" id="GO:0008233">
    <property type="term" value="F:peptidase activity"/>
    <property type="evidence" value="ECO:0007669"/>
    <property type="project" value="InterPro"/>
</dbReference>
<feature type="domain" description="Peptidase C39" evidence="1">
    <location>
        <begin position="14"/>
        <end position="138"/>
    </location>
</feature>
<dbReference type="AlphaFoldDB" id="A0A0G1L342"/>
<comment type="caution">
    <text evidence="2">The sequence shown here is derived from an EMBL/GenBank/DDBJ whole genome shotgun (WGS) entry which is preliminary data.</text>
</comment>
<dbReference type="GO" id="GO:0016020">
    <property type="term" value="C:membrane"/>
    <property type="evidence" value="ECO:0007669"/>
    <property type="project" value="InterPro"/>
</dbReference>
<proteinExistence type="predicted"/>
<dbReference type="Proteomes" id="UP000034368">
    <property type="component" value="Unassembled WGS sequence"/>
</dbReference>
<dbReference type="InterPro" id="IPR005074">
    <property type="entry name" value="Peptidase_C39"/>
</dbReference>
<protein>
    <recommendedName>
        <fullName evidence="1">Peptidase C39 domain-containing protein</fullName>
    </recommendedName>
</protein>
<evidence type="ECO:0000313" key="3">
    <source>
        <dbReference type="Proteomes" id="UP000034368"/>
    </source>
</evidence>
<evidence type="ECO:0000259" key="1">
    <source>
        <dbReference type="Pfam" id="PF03412"/>
    </source>
</evidence>
<organism evidence="2 3">
    <name type="scientific">Candidatus Yanofskybacteria bacterium GW2011_GWB1_45_11</name>
    <dbReference type="NCBI Taxonomy" id="1619026"/>
    <lineage>
        <taxon>Bacteria</taxon>
        <taxon>Candidatus Yanofskyibacteriota</taxon>
    </lineage>
</organism>